<dbReference type="AlphaFoldDB" id="A0A148KNU1"/>
<dbReference type="PANTHER" id="PTHR10285">
    <property type="entry name" value="URIDINE KINASE"/>
    <property type="match status" value="1"/>
</dbReference>
<dbReference type="SUPFAM" id="SSF52540">
    <property type="entry name" value="P-loop containing nucleoside triphosphate hydrolases"/>
    <property type="match status" value="1"/>
</dbReference>
<proteinExistence type="predicted"/>
<dbReference type="Gene3D" id="3.40.50.300">
    <property type="entry name" value="P-loop containing nucleotide triphosphate hydrolases"/>
    <property type="match status" value="1"/>
</dbReference>
<sequence length="300" mass="34547">MIEQFISKHRLSSGFAQTAKQYYMPLAEKIALHHNVANSTYFVGLNGCQGSGKSTLADFLCDYLTQQKNLKVVVLSLDDFYFEQRKRQSLAHTVHPLFATRGVPGTHDTAKMLEVLNALSEKKPAVAIPRFDKSTDNPYPETEWPIIDGPVDVVIVEGWCWGVEAQNPVELFTTANDLEATEDQFGLWRRYVNQQLLKNYQPLYAMMHYWLMLKAPDFSNVYNWRLEQEQKLIARSLKGERAGLMNPAQIKRFIQFYQRLTEHALLTLPSQCDEVFNLDTQRKIVAHIVKDTEQEKFNVG</sequence>
<dbReference type="GO" id="GO:0016301">
    <property type="term" value="F:kinase activity"/>
    <property type="evidence" value="ECO:0007669"/>
    <property type="project" value="UniProtKB-KW"/>
</dbReference>
<keyword evidence="1" id="KW-0418">Kinase</keyword>
<reference evidence="2" key="1">
    <citation type="submission" date="2016-02" db="EMBL/GenBank/DDBJ databases">
        <authorList>
            <person name="Schultz-Johansen M."/>
            <person name="Glaring M.A."/>
            <person name="Bech P.K."/>
            <person name="Stougaard P."/>
        </authorList>
    </citation>
    <scope>NUCLEOTIDE SEQUENCE [LARGE SCALE GENOMIC DNA]</scope>
    <source>
        <strain evidence="2">S66</strain>
    </source>
</reference>
<dbReference type="Proteomes" id="UP000070299">
    <property type="component" value="Unassembled WGS sequence"/>
</dbReference>
<dbReference type="EMBL" id="LSNE01000009">
    <property type="protein sequence ID" value="KXI27996.1"/>
    <property type="molecule type" value="Genomic_DNA"/>
</dbReference>
<gene>
    <name evidence="1" type="ORF">AX660_19465</name>
</gene>
<keyword evidence="2" id="KW-1185">Reference proteome</keyword>
<accession>A0A148KNU1</accession>
<dbReference type="InterPro" id="IPR027417">
    <property type="entry name" value="P-loop_NTPase"/>
</dbReference>
<keyword evidence="1" id="KW-0808">Transferase</keyword>
<name>A0A148KNU1_9ALTE</name>
<protein>
    <submittedName>
        <fullName evidence="1">Kinase</fullName>
    </submittedName>
</protein>
<evidence type="ECO:0000313" key="2">
    <source>
        <dbReference type="Proteomes" id="UP000070299"/>
    </source>
</evidence>
<comment type="caution">
    <text evidence="1">The sequence shown here is derived from an EMBL/GenBank/DDBJ whole genome shotgun (WGS) entry which is preliminary data.</text>
</comment>
<dbReference type="OrthoDB" id="455474at2"/>
<evidence type="ECO:0000313" key="1">
    <source>
        <dbReference type="EMBL" id="KXI27996.1"/>
    </source>
</evidence>
<dbReference type="STRING" id="1799789.AX660_19465"/>
<organism evidence="1 2">
    <name type="scientific">Paraglaciecola hydrolytica</name>
    <dbReference type="NCBI Taxonomy" id="1799789"/>
    <lineage>
        <taxon>Bacteria</taxon>
        <taxon>Pseudomonadati</taxon>
        <taxon>Pseudomonadota</taxon>
        <taxon>Gammaproteobacteria</taxon>
        <taxon>Alteromonadales</taxon>
        <taxon>Alteromonadaceae</taxon>
        <taxon>Paraglaciecola</taxon>
    </lineage>
</organism>